<dbReference type="InterPro" id="IPR010158">
    <property type="entry name" value="Amidase_Cbmase"/>
</dbReference>
<dbReference type="PIRSF" id="PIRSF001235">
    <property type="entry name" value="Amidase_carbamoylase"/>
    <property type="match status" value="1"/>
</dbReference>
<dbReference type="GO" id="GO:0016813">
    <property type="term" value="F:hydrolase activity, acting on carbon-nitrogen (but not peptide) bonds, in linear amidines"/>
    <property type="evidence" value="ECO:0007669"/>
    <property type="project" value="InterPro"/>
</dbReference>
<feature type="binding site" evidence="3">
    <location>
        <position position="109"/>
    </location>
    <ligand>
        <name>Zn(2+)</name>
        <dbReference type="ChEBI" id="CHEBI:29105"/>
        <label>2</label>
    </ligand>
</feature>
<evidence type="ECO:0000313" key="6">
    <source>
        <dbReference type="Proteomes" id="UP000319722"/>
    </source>
</evidence>
<dbReference type="EMBL" id="VIVL01000001">
    <property type="protein sequence ID" value="TWD90880.1"/>
    <property type="molecule type" value="Genomic_DNA"/>
</dbReference>
<feature type="binding site" evidence="3">
    <location>
        <position position="402"/>
    </location>
    <ligand>
        <name>Zn(2+)</name>
        <dbReference type="ChEBI" id="CHEBI:29105"/>
        <label>2</label>
    </ligand>
</feature>
<dbReference type="AlphaFoldDB" id="A0A561CIM1"/>
<dbReference type="GO" id="GO:0046872">
    <property type="term" value="F:metal ion binding"/>
    <property type="evidence" value="ECO:0007669"/>
    <property type="project" value="UniProtKB-KW"/>
</dbReference>
<dbReference type="InterPro" id="IPR036264">
    <property type="entry name" value="Bact_exopeptidase_dim_dom"/>
</dbReference>
<dbReference type="InterPro" id="IPR002933">
    <property type="entry name" value="Peptidase_M20"/>
</dbReference>
<dbReference type="Pfam" id="PF07687">
    <property type="entry name" value="M20_dimer"/>
    <property type="match status" value="1"/>
</dbReference>
<reference evidence="5 6" key="1">
    <citation type="submission" date="2019-06" db="EMBL/GenBank/DDBJ databases">
        <title>Sorghum-associated microbial communities from plants grown in Nebraska, USA.</title>
        <authorList>
            <person name="Schachtman D."/>
        </authorList>
    </citation>
    <scope>NUCLEOTIDE SEQUENCE [LARGE SCALE GENOMIC DNA]</scope>
    <source>
        <strain evidence="5 6">T529</strain>
    </source>
</reference>
<accession>A0A561CIM1</accession>
<keyword evidence="3" id="KW-0862">Zinc</keyword>
<evidence type="ECO:0000313" key="5">
    <source>
        <dbReference type="EMBL" id="TWD90880.1"/>
    </source>
</evidence>
<evidence type="ECO:0000256" key="1">
    <source>
        <dbReference type="ARBA" id="ARBA00006153"/>
    </source>
</evidence>
<feature type="binding site" evidence="3">
    <location>
        <position position="144"/>
    </location>
    <ligand>
        <name>Zn(2+)</name>
        <dbReference type="ChEBI" id="CHEBI:29105"/>
        <label>2</label>
    </ligand>
</feature>
<comment type="caution">
    <text evidence="5">The sequence shown here is derived from an EMBL/GenBank/DDBJ whole genome shotgun (WGS) entry which is preliminary data.</text>
</comment>
<dbReference type="Pfam" id="PF01546">
    <property type="entry name" value="Peptidase_M20"/>
    <property type="match status" value="1"/>
</dbReference>
<evidence type="ECO:0000259" key="4">
    <source>
        <dbReference type="Pfam" id="PF07687"/>
    </source>
</evidence>
<dbReference type="OrthoDB" id="9808195at2"/>
<dbReference type="CDD" id="cd03884">
    <property type="entry name" value="M20_bAS"/>
    <property type="match status" value="1"/>
</dbReference>
<feature type="domain" description="Peptidase M20 dimerisation" evidence="4">
    <location>
        <begin position="236"/>
        <end position="333"/>
    </location>
</feature>
<keyword evidence="3" id="KW-0479">Metal-binding</keyword>
<dbReference type="PANTHER" id="PTHR32494">
    <property type="entry name" value="ALLANTOATE DEIMINASE-RELATED"/>
    <property type="match status" value="1"/>
</dbReference>
<dbReference type="Proteomes" id="UP000319722">
    <property type="component" value="Unassembled WGS sequence"/>
</dbReference>
<evidence type="ECO:0000256" key="2">
    <source>
        <dbReference type="ARBA" id="ARBA00022801"/>
    </source>
</evidence>
<gene>
    <name evidence="5" type="ORF">FB547_101549</name>
</gene>
<dbReference type="Gene3D" id="3.30.70.360">
    <property type="match status" value="1"/>
</dbReference>
<dbReference type="SUPFAM" id="SSF53187">
    <property type="entry name" value="Zn-dependent exopeptidases"/>
    <property type="match status" value="1"/>
</dbReference>
<protein>
    <submittedName>
        <fullName evidence="5">N-carbamoyl-L-amino-acid hydrolase</fullName>
    </submittedName>
</protein>
<comment type="similarity">
    <text evidence="1">Belongs to the peptidase M20 family.</text>
</comment>
<name>A0A561CIM1_9BURK</name>
<dbReference type="RefSeq" id="WP_145739434.1">
    <property type="nucleotide sequence ID" value="NZ_VIVL01000001.1"/>
</dbReference>
<proteinExistence type="inferred from homology"/>
<organism evidence="5 6">
    <name type="scientific">Variovorax beijingensis</name>
    <dbReference type="NCBI Taxonomy" id="2496117"/>
    <lineage>
        <taxon>Bacteria</taxon>
        <taxon>Pseudomonadati</taxon>
        <taxon>Pseudomonadota</taxon>
        <taxon>Betaproteobacteria</taxon>
        <taxon>Burkholderiales</taxon>
        <taxon>Comamonadaceae</taxon>
        <taxon>Variovorax</taxon>
    </lineage>
</organism>
<dbReference type="InterPro" id="IPR011650">
    <property type="entry name" value="Peptidase_M20_dimer"/>
</dbReference>
<dbReference type="NCBIfam" id="TIGR01879">
    <property type="entry name" value="hydantase"/>
    <property type="match status" value="1"/>
</dbReference>
<feature type="binding site" evidence="3">
    <location>
        <position position="109"/>
    </location>
    <ligand>
        <name>Zn(2+)</name>
        <dbReference type="ChEBI" id="CHEBI:29105"/>
        <label>1</label>
    </ligand>
</feature>
<evidence type="ECO:0000256" key="3">
    <source>
        <dbReference type="PIRSR" id="PIRSR001235-1"/>
    </source>
</evidence>
<dbReference type="PANTHER" id="PTHR32494:SF5">
    <property type="entry name" value="ALLANTOATE AMIDOHYDROLASE"/>
    <property type="match status" value="1"/>
</dbReference>
<feature type="binding site" evidence="3">
    <location>
        <position position="216"/>
    </location>
    <ligand>
        <name>Zn(2+)</name>
        <dbReference type="ChEBI" id="CHEBI:29105"/>
        <label>1</label>
    </ligand>
</feature>
<dbReference type="Gene3D" id="3.40.630.10">
    <property type="entry name" value="Zn peptidases"/>
    <property type="match status" value="1"/>
</dbReference>
<sequence>MKAIDIMRANAVADDVAGAVAAASLDARLRGLAVHGGAATGGVARQALSTPELAARRWLVQPFGQRPGYRVGIDAAANVFVRRDGQDAGLAPVMTGSHIDTQPLGGWLDGAFGVAAGLEVFDALDRLGVRTHRPLDVVMWTNEEGSRFAPGLMGSVSFTAPERLGAFLDACDGEGVRFEAARDAAREDFHAEARRQGWIGLETPLARPVHSYVEAHIEQGPVLEANGLQVGCVAAIQGVRWFRVTVPGRSAHAGTTPLAARDDAQAKAIGMAHALLEHAAQCGDERLRVTIGRWECSPGSINTIADRVAFTVDARHPEAGALDAVRALLDATLPAGGRIEVLQDKPTVQFDGALVNLTREACLALRLSHRDMVSGAFHDAMPLAGFCPAAMLFAPSCAGISHHPDEDTPIADLTACTRALAWCLVRLAEPVFPSTPPEHPKE</sequence>
<comment type="cofactor">
    <cofactor evidence="3">
        <name>Zn(2+)</name>
        <dbReference type="ChEBI" id="CHEBI:29105"/>
    </cofactor>
    <text evidence="3">Binds 2 Zn(2+) ions per subunit.</text>
</comment>
<keyword evidence="2 5" id="KW-0378">Hydrolase</keyword>
<dbReference type="SUPFAM" id="SSF55031">
    <property type="entry name" value="Bacterial exopeptidase dimerisation domain"/>
    <property type="match status" value="1"/>
</dbReference>
<feature type="binding site" evidence="3">
    <location>
        <position position="98"/>
    </location>
    <ligand>
        <name>Zn(2+)</name>
        <dbReference type="ChEBI" id="CHEBI:29105"/>
        <label>1</label>
    </ligand>
</feature>